<dbReference type="InterPro" id="IPR041588">
    <property type="entry name" value="Integrase_H2C2"/>
</dbReference>
<dbReference type="InterPro" id="IPR036397">
    <property type="entry name" value="RNaseH_sf"/>
</dbReference>
<keyword evidence="2" id="KW-1185">Reference proteome</keyword>
<dbReference type="Pfam" id="PF05380">
    <property type="entry name" value="Peptidase_A17"/>
    <property type="match status" value="1"/>
</dbReference>
<protein>
    <submittedName>
        <fullName evidence="3">Uncharacterized protein LOC102810150</fullName>
    </submittedName>
</protein>
<evidence type="ECO:0000313" key="3">
    <source>
        <dbReference type="RefSeq" id="XP_006823659.1"/>
    </source>
</evidence>
<name>A0ABM0MUG8_SACKO</name>
<organism evidence="2 3">
    <name type="scientific">Saccoglossus kowalevskii</name>
    <name type="common">Acorn worm</name>
    <dbReference type="NCBI Taxonomy" id="10224"/>
    <lineage>
        <taxon>Eukaryota</taxon>
        <taxon>Metazoa</taxon>
        <taxon>Hemichordata</taxon>
        <taxon>Enteropneusta</taxon>
        <taxon>Harrimaniidae</taxon>
        <taxon>Saccoglossus</taxon>
    </lineage>
</organism>
<dbReference type="GeneID" id="102810150"/>
<dbReference type="InterPro" id="IPR040676">
    <property type="entry name" value="DUF5641"/>
</dbReference>
<dbReference type="SUPFAM" id="SSF53098">
    <property type="entry name" value="Ribonuclease H-like"/>
    <property type="match status" value="1"/>
</dbReference>
<dbReference type="Gene3D" id="1.10.340.70">
    <property type="match status" value="1"/>
</dbReference>
<feature type="domain" description="Integrase catalytic" evidence="1">
    <location>
        <begin position="506"/>
        <end position="695"/>
    </location>
</feature>
<dbReference type="Pfam" id="PF18701">
    <property type="entry name" value="DUF5641"/>
    <property type="match status" value="1"/>
</dbReference>
<dbReference type="InterPro" id="IPR012337">
    <property type="entry name" value="RNaseH-like_sf"/>
</dbReference>
<accession>A0ABM0MUG8</accession>
<evidence type="ECO:0000259" key="1">
    <source>
        <dbReference type="PROSITE" id="PS50994"/>
    </source>
</evidence>
<dbReference type="PANTHER" id="PTHR47331:SF5">
    <property type="entry name" value="RIBONUCLEASE H"/>
    <property type="match status" value="1"/>
</dbReference>
<dbReference type="PANTHER" id="PTHR47331">
    <property type="entry name" value="PHD-TYPE DOMAIN-CONTAINING PROTEIN"/>
    <property type="match status" value="1"/>
</dbReference>
<dbReference type="InterPro" id="IPR008042">
    <property type="entry name" value="Retrotrans_Pao"/>
</dbReference>
<proteinExistence type="predicted"/>
<feature type="non-terminal residue" evidence="3">
    <location>
        <position position="801"/>
    </location>
</feature>
<dbReference type="RefSeq" id="XP_006823659.1">
    <property type="nucleotide sequence ID" value="XM_006823596.1"/>
</dbReference>
<reference evidence="3" key="1">
    <citation type="submission" date="2025-08" db="UniProtKB">
        <authorList>
            <consortium name="RefSeq"/>
        </authorList>
    </citation>
    <scope>IDENTIFICATION</scope>
    <source>
        <tissue evidence="3">Testes</tissue>
    </source>
</reference>
<gene>
    <name evidence="3" type="primary">LOC102810150</name>
</gene>
<dbReference type="PROSITE" id="PS50994">
    <property type="entry name" value="INTEGRASE"/>
    <property type="match status" value="1"/>
</dbReference>
<dbReference type="InterPro" id="IPR001584">
    <property type="entry name" value="Integrase_cat-core"/>
</dbReference>
<evidence type="ECO:0000313" key="2">
    <source>
        <dbReference type="Proteomes" id="UP000694865"/>
    </source>
</evidence>
<sequence>MLSLPESERATITQTDLESSQKRFSPEKVLGIQWCIESDTFCFKLTLKDHPLTRRGILATVASIYDPLGLISPLVLVGKMILQRMCQDRTDWDDPLPDDLRLDWERWKAELLKLSEIKIPRCFIPDGLGQAVSVQLHHFSDASLSGYGQCSYVRMKNTDERVHCALVMAKARVAPLKPVTIPRLELQAATISAKVSKVLETEMGYKDMSHNFWTNSKVVLGYIKNDTKRLKMFVANRVQRIREVSQPAQWKYVPTTDNPADHATRGLTADEIAKSNWLTGPKFLWETEASPQTADIDLEIPPDDVEVKPTVVHIVQRMKFTSFTERMSRFSSYSKAVTAVAVIVECSLKKRGKLFSKIQVRNLAETNLIRVIQQEAFKDSILNLQKRYTSSRRVDPLKNLDPFLDENGLLRVGGRLKRSAFLYGVKHPILLPKRNHFSTLVANHYHDRIGHQGRGMTINEIRNHGYWIVGCRSTVSSLIQNCVTCKKLRGIRVTQKMANLPEDRTEPSPPFTHCGLDCFGLFMIKEGQKELKRYGLIFTCLASRAVHIKVLDDMSTDSFINALRCLNAIRGKVLMIRCDQGTNFVGASHELKENLNKLNIDSIARKLLPQNCEFIFNTPSSSHMGGVWERQIRTIRSVLDGILIQNGAQLNTSALRTFLYETMAIINSRPLTVDDLEDPNGLLPLSPNNILTMKSGIVTPPPPGDFVREGIYARKRWRRVQYLANLFWTRWEKEYLYNLQSRKTWQGTKENTRVGDIVMLKDENIFRSDWRLAKVVETYPSSDGLVRKVKLLMATPNLDKT</sequence>
<dbReference type="Pfam" id="PF17921">
    <property type="entry name" value="Integrase_H2C2"/>
    <property type="match status" value="1"/>
</dbReference>
<dbReference type="Gene3D" id="3.30.420.10">
    <property type="entry name" value="Ribonuclease H-like superfamily/Ribonuclease H"/>
    <property type="match status" value="1"/>
</dbReference>
<dbReference type="Proteomes" id="UP000694865">
    <property type="component" value="Unplaced"/>
</dbReference>